<accession>A0ACC1N0P2</accession>
<dbReference type="Proteomes" id="UP001144978">
    <property type="component" value="Unassembled WGS sequence"/>
</dbReference>
<organism evidence="1 2">
    <name type="scientific">Trametes sanguinea</name>
    <dbReference type="NCBI Taxonomy" id="158606"/>
    <lineage>
        <taxon>Eukaryota</taxon>
        <taxon>Fungi</taxon>
        <taxon>Dikarya</taxon>
        <taxon>Basidiomycota</taxon>
        <taxon>Agaricomycotina</taxon>
        <taxon>Agaricomycetes</taxon>
        <taxon>Polyporales</taxon>
        <taxon>Polyporaceae</taxon>
        <taxon>Trametes</taxon>
    </lineage>
</organism>
<comment type="caution">
    <text evidence="1">The sequence shown here is derived from an EMBL/GenBank/DDBJ whole genome shotgun (WGS) entry which is preliminary data.</text>
</comment>
<reference evidence="1" key="1">
    <citation type="submission" date="2022-08" db="EMBL/GenBank/DDBJ databases">
        <title>Genome Sequence of Pycnoporus sanguineus.</title>
        <authorList>
            <person name="Buettner E."/>
        </authorList>
    </citation>
    <scope>NUCLEOTIDE SEQUENCE</scope>
    <source>
        <strain evidence="1">CG-C14</strain>
    </source>
</reference>
<proteinExistence type="predicted"/>
<keyword evidence="2" id="KW-1185">Reference proteome</keyword>
<name>A0ACC1N0P2_9APHY</name>
<evidence type="ECO:0000313" key="2">
    <source>
        <dbReference type="Proteomes" id="UP001144978"/>
    </source>
</evidence>
<sequence length="300" mass="32817">MNFSTILGLLLCGVSQVLLVGATSVGSMGSPDRSGSLELREHYIRSLASDCVPMSITLDSSHAMDFDRSFIPVSPAGSYQLASNGLQLLLDRPQGKIVTKKNVNDKVAEGATLNSTFTILYGMVTFMLSGPATPGVVTAAILIADQHDEIDIELVGGDPKHWQTNVFAPSPRDDQPLYGVFGEIDDYPHGQKSVEATHSYTIDWNEDRVQWSVDGAVVRTLHKGTQKNGKRWRFAHGFTDDTKQKGALHYPSHPARLQLGIWDASSPAGTSEWARGPINWEDAPRRMSATFDSIEVKCPY</sequence>
<protein>
    <submittedName>
        <fullName evidence="1">Uncharacterized protein</fullName>
    </submittedName>
</protein>
<evidence type="ECO:0000313" key="1">
    <source>
        <dbReference type="EMBL" id="KAJ2972406.1"/>
    </source>
</evidence>
<gene>
    <name evidence="1" type="ORF">NUW54_g12274</name>
</gene>
<dbReference type="EMBL" id="JANSHE010005159">
    <property type="protein sequence ID" value="KAJ2972406.1"/>
    <property type="molecule type" value="Genomic_DNA"/>
</dbReference>